<dbReference type="Proteomes" id="UP000824469">
    <property type="component" value="Unassembled WGS sequence"/>
</dbReference>
<proteinExistence type="predicted"/>
<dbReference type="AlphaFoldDB" id="A0AA38KK53"/>
<reference evidence="1 2" key="1">
    <citation type="journal article" date="2021" name="Nat. Plants">
        <title>The Taxus genome provides insights into paclitaxel biosynthesis.</title>
        <authorList>
            <person name="Xiong X."/>
            <person name="Gou J."/>
            <person name="Liao Q."/>
            <person name="Li Y."/>
            <person name="Zhou Q."/>
            <person name="Bi G."/>
            <person name="Li C."/>
            <person name="Du R."/>
            <person name="Wang X."/>
            <person name="Sun T."/>
            <person name="Guo L."/>
            <person name="Liang H."/>
            <person name="Lu P."/>
            <person name="Wu Y."/>
            <person name="Zhang Z."/>
            <person name="Ro D.K."/>
            <person name="Shang Y."/>
            <person name="Huang S."/>
            <person name="Yan J."/>
        </authorList>
    </citation>
    <scope>NUCLEOTIDE SEQUENCE [LARGE SCALE GENOMIC DNA]</scope>
    <source>
        <strain evidence="1">Ta-2019</strain>
    </source>
</reference>
<keyword evidence="2" id="KW-1185">Reference proteome</keyword>
<feature type="non-terminal residue" evidence="1">
    <location>
        <position position="207"/>
    </location>
</feature>
<dbReference type="EMBL" id="JAHRHJ020000007">
    <property type="protein sequence ID" value="KAH9308103.1"/>
    <property type="molecule type" value="Genomic_DNA"/>
</dbReference>
<evidence type="ECO:0000313" key="2">
    <source>
        <dbReference type="Proteomes" id="UP000824469"/>
    </source>
</evidence>
<organism evidence="1 2">
    <name type="scientific">Taxus chinensis</name>
    <name type="common">Chinese yew</name>
    <name type="synonym">Taxus wallichiana var. chinensis</name>
    <dbReference type="NCBI Taxonomy" id="29808"/>
    <lineage>
        <taxon>Eukaryota</taxon>
        <taxon>Viridiplantae</taxon>
        <taxon>Streptophyta</taxon>
        <taxon>Embryophyta</taxon>
        <taxon>Tracheophyta</taxon>
        <taxon>Spermatophyta</taxon>
        <taxon>Pinopsida</taxon>
        <taxon>Pinidae</taxon>
        <taxon>Conifers II</taxon>
        <taxon>Cupressales</taxon>
        <taxon>Taxaceae</taxon>
        <taxon>Taxus</taxon>
    </lineage>
</organism>
<evidence type="ECO:0000313" key="1">
    <source>
        <dbReference type="EMBL" id="KAH9308103.1"/>
    </source>
</evidence>
<gene>
    <name evidence="1" type="ORF">KI387_036014</name>
</gene>
<accession>A0AA38KK53</accession>
<name>A0AA38KK53_TAXCH</name>
<sequence length="207" mass="23943">MGKFYRQVQLFNKLLNRALRSLVTVGGYIQNVGMACSAVDAAYTEDPYDALLQHMHILMGGNGVKIYFNIATPWDKNLEHYLLGDRFEVESTATGQYRVPRQRNPTDTDPPHLTFLFERGRQDFVPFATIEIRNDNLNWRDSNITVFDHGRRGINFTISTETRDYDDADYFEKIAPAARFSVDNLTRIEIKDDKDIDICCICREMTK</sequence>
<comment type="caution">
    <text evidence="1">The sequence shown here is derived from an EMBL/GenBank/DDBJ whole genome shotgun (WGS) entry which is preliminary data.</text>
</comment>
<protein>
    <submittedName>
        <fullName evidence="1">Uncharacterized protein</fullName>
    </submittedName>
</protein>